<protein>
    <recommendedName>
        <fullName evidence="3">Protein CASP</fullName>
    </recommendedName>
</protein>
<keyword evidence="5 12" id="KW-0812">Transmembrane</keyword>
<feature type="transmembrane region" description="Helical" evidence="12">
    <location>
        <begin position="668"/>
        <end position="690"/>
    </location>
</feature>
<feature type="coiled-coil region" evidence="10">
    <location>
        <begin position="430"/>
        <end position="492"/>
    </location>
</feature>
<name>A0A7D9H1R1_DEKBR</name>
<evidence type="ECO:0000259" key="13">
    <source>
        <dbReference type="Pfam" id="PF08172"/>
    </source>
</evidence>
<evidence type="ECO:0000256" key="4">
    <source>
        <dbReference type="ARBA" id="ARBA00022448"/>
    </source>
</evidence>
<comment type="subcellular location">
    <subcellularLocation>
        <location evidence="1">Golgi apparatus membrane</location>
        <topology evidence="1">Single-pass type IV membrane protein</topology>
    </subcellularLocation>
</comment>
<comment type="similarity">
    <text evidence="2">Belongs to the CASP family.</text>
</comment>
<dbReference type="GO" id="GO:0000139">
    <property type="term" value="C:Golgi membrane"/>
    <property type="evidence" value="ECO:0007669"/>
    <property type="project" value="UniProtKB-SubCell"/>
</dbReference>
<dbReference type="Proteomes" id="UP000478008">
    <property type="component" value="Unassembled WGS sequence"/>
</dbReference>
<evidence type="ECO:0000259" key="14">
    <source>
        <dbReference type="Pfam" id="PF25398"/>
    </source>
</evidence>
<dbReference type="Pfam" id="PF08172">
    <property type="entry name" value="CASP_C"/>
    <property type="match status" value="1"/>
</dbReference>
<keyword evidence="7" id="KW-0333">Golgi apparatus</keyword>
<keyword evidence="9 12" id="KW-0472">Membrane</keyword>
<evidence type="ECO:0000256" key="12">
    <source>
        <dbReference type="SAM" id="Phobius"/>
    </source>
</evidence>
<dbReference type="AlphaFoldDB" id="A0A7D9H1R1"/>
<evidence type="ECO:0000256" key="3">
    <source>
        <dbReference type="ARBA" id="ARBA00018691"/>
    </source>
</evidence>
<evidence type="ECO:0000256" key="2">
    <source>
        <dbReference type="ARBA" id="ARBA00006415"/>
    </source>
</evidence>
<evidence type="ECO:0000313" key="15">
    <source>
        <dbReference type="EMBL" id="VUG19606.1"/>
    </source>
</evidence>
<feature type="domain" description="CASP C-terminal" evidence="13">
    <location>
        <begin position="453"/>
        <end position="688"/>
    </location>
</feature>
<sequence>MSAEDEKKELPSSDSAAVSMADMTKLLEKALKSWSIADLPSLQKDLDSNALKFQDYQKDSLVSRRNLAKRTKAFKKLSDEDKVAEIKGLLKIYQQTIDDLAKKNKTVDQAFFKIYRSIAEAPDPRPLLEMSSKSVNSINELDDLREQNKQLENKLVKYADYDQIKQENVKLKENGQKSFEKDLEAKDAEWHAMLEEKTTNWETTRTDYERRLKEMTQRVEDMKVEEEMLKLRLQKRGDALDEIDLSDNEEKDASGGEEGGNAGSSMRKKAANSLELEMVSQDAERSKLRVLELEKRNEELRREIASTKVTKKNEKDSKVDDRISELESENSILVARLDAERRRAHELESKIISIQKNSKVELGRATGEVDELKKYRDKTHDYEQIKRELEVLKQIELGSDEDEADEAAGSGNSGADKSAGDVNSVIAQRNRKLNNEIIEYRTKNNSLLKKLQAAEDELEALKADLAQSESLNKKLEADLESVEDAASNEKWDTMSMISSIAPGGSIAGGESGRKSPAGSIAGSIAGETKAGSIIMTDQQDSSIVPILARQRDRFRKKNKELEEENKKNFSKVVELKREIQRMKEDNKDLYEKIRFMEYRQVQNDSENDLDPEVDDVEDRYKESYETQLHPIERFRRMESRRISSRMSPFERVFVHITKLVLSTQYTRWLFVFYCIGLHFLILLLTVFLMVDSNSEMPDNSVLGGSTGGIAGGGKANRVNAGRLPQNLAA</sequence>
<dbReference type="PANTHER" id="PTHR14043:SF2">
    <property type="entry name" value="HOMEOBOX PROTEIN CUT"/>
    <property type="match status" value="1"/>
</dbReference>
<organism evidence="15 16">
    <name type="scientific">Dekkera bruxellensis</name>
    <name type="common">Brettanomyces custersii</name>
    <dbReference type="NCBI Taxonomy" id="5007"/>
    <lineage>
        <taxon>Eukaryota</taxon>
        <taxon>Fungi</taxon>
        <taxon>Dikarya</taxon>
        <taxon>Ascomycota</taxon>
        <taxon>Saccharomycotina</taxon>
        <taxon>Pichiomycetes</taxon>
        <taxon>Pichiales</taxon>
        <taxon>Pichiaceae</taxon>
        <taxon>Brettanomyces</taxon>
    </lineage>
</organism>
<evidence type="ECO:0000256" key="1">
    <source>
        <dbReference type="ARBA" id="ARBA00004409"/>
    </source>
</evidence>
<evidence type="ECO:0000256" key="9">
    <source>
        <dbReference type="ARBA" id="ARBA00023136"/>
    </source>
</evidence>
<feature type="region of interest" description="Disordered" evidence="11">
    <location>
        <begin position="241"/>
        <end position="270"/>
    </location>
</feature>
<dbReference type="Pfam" id="PF25398">
    <property type="entry name" value="CUX1_N"/>
    <property type="match status" value="1"/>
</dbReference>
<evidence type="ECO:0000256" key="8">
    <source>
        <dbReference type="ARBA" id="ARBA00023054"/>
    </source>
</evidence>
<evidence type="ECO:0000256" key="6">
    <source>
        <dbReference type="ARBA" id="ARBA00022989"/>
    </source>
</evidence>
<feature type="coiled-coil region" evidence="10">
    <location>
        <begin position="134"/>
        <end position="161"/>
    </location>
</feature>
<proteinExistence type="inferred from homology"/>
<evidence type="ECO:0000256" key="5">
    <source>
        <dbReference type="ARBA" id="ARBA00022692"/>
    </source>
</evidence>
<gene>
    <name evidence="15" type="primary">COY1</name>
    <name evidence="15" type="ORF">DEBR0S5_07118G</name>
</gene>
<feature type="domain" description="Cux N-terminal" evidence="14">
    <location>
        <begin position="25"/>
        <end position="134"/>
    </location>
</feature>
<keyword evidence="8 10" id="KW-0175">Coiled coil</keyword>
<dbReference type="InterPro" id="IPR012955">
    <property type="entry name" value="CASP_C"/>
</dbReference>
<dbReference type="PANTHER" id="PTHR14043">
    <property type="entry name" value="CCAAT DISPLACEMENT PROTEIN-RELATED"/>
    <property type="match status" value="1"/>
</dbReference>
<evidence type="ECO:0000256" key="10">
    <source>
        <dbReference type="SAM" id="Coils"/>
    </source>
</evidence>
<feature type="coiled-coil region" evidence="10">
    <location>
        <begin position="205"/>
        <end position="232"/>
    </location>
</feature>
<feature type="region of interest" description="Disordered" evidence="11">
    <location>
        <begin position="401"/>
        <end position="423"/>
    </location>
</feature>
<keyword evidence="4" id="KW-0813">Transport</keyword>
<feature type="compositionally biased region" description="Acidic residues" evidence="11">
    <location>
        <begin position="241"/>
        <end position="250"/>
    </location>
</feature>
<feature type="coiled-coil region" evidence="10">
    <location>
        <begin position="544"/>
        <end position="599"/>
    </location>
</feature>
<dbReference type="InterPro" id="IPR057476">
    <property type="entry name" value="Cux_N"/>
</dbReference>
<keyword evidence="6 12" id="KW-1133">Transmembrane helix</keyword>
<reference evidence="15 16" key="1">
    <citation type="submission" date="2019-07" db="EMBL/GenBank/DDBJ databases">
        <authorList>
            <person name="Friedrich A."/>
            <person name="Schacherer J."/>
        </authorList>
    </citation>
    <scope>NUCLEOTIDE SEQUENCE [LARGE SCALE GENOMIC DNA]</scope>
</reference>
<accession>A0A7D9H1R1</accession>
<evidence type="ECO:0000256" key="11">
    <source>
        <dbReference type="SAM" id="MobiDB-lite"/>
    </source>
</evidence>
<dbReference type="EMBL" id="CABFWN010000005">
    <property type="protein sequence ID" value="VUG19606.1"/>
    <property type="molecule type" value="Genomic_DNA"/>
</dbReference>
<dbReference type="GO" id="GO:0006891">
    <property type="term" value="P:intra-Golgi vesicle-mediated transport"/>
    <property type="evidence" value="ECO:0007669"/>
    <property type="project" value="InterPro"/>
</dbReference>
<evidence type="ECO:0000313" key="16">
    <source>
        <dbReference type="Proteomes" id="UP000478008"/>
    </source>
</evidence>
<keyword evidence="16" id="KW-1185">Reference proteome</keyword>
<evidence type="ECO:0000256" key="7">
    <source>
        <dbReference type="ARBA" id="ARBA00023034"/>
    </source>
</evidence>
<feature type="region of interest" description="Disordered" evidence="11">
    <location>
        <begin position="503"/>
        <end position="523"/>
    </location>
</feature>
<feature type="coiled-coil region" evidence="10">
    <location>
        <begin position="276"/>
        <end position="395"/>
    </location>
</feature>